<evidence type="ECO:0000256" key="3">
    <source>
        <dbReference type="ARBA" id="ARBA00022816"/>
    </source>
</evidence>
<keyword evidence="7" id="KW-0539">Nucleus</keyword>
<comment type="similarity">
    <text evidence="8">Belongs to the Nup188 family.</text>
</comment>
<feature type="domain" description="Nucleoporin Nup188 N-terminal" evidence="10">
    <location>
        <begin position="37"/>
        <end position="503"/>
    </location>
</feature>
<feature type="domain" description="Nucleoporin Nup188 N-terminal subdomain III" evidence="11">
    <location>
        <begin position="591"/>
        <end position="1015"/>
    </location>
</feature>
<keyword evidence="3" id="KW-0509">mRNA transport</keyword>
<evidence type="ECO:0000256" key="1">
    <source>
        <dbReference type="ARBA" id="ARBA00004567"/>
    </source>
</evidence>
<evidence type="ECO:0000259" key="10">
    <source>
        <dbReference type="Pfam" id="PF10487"/>
    </source>
</evidence>
<dbReference type="OrthoDB" id="102511at2759"/>
<evidence type="ECO:0000256" key="7">
    <source>
        <dbReference type="ARBA" id="ARBA00023242"/>
    </source>
</evidence>
<keyword evidence="6" id="KW-0906">Nuclear pore complex</keyword>
<evidence type="ECO:0000256" key="5">
    <source>
        <dbReference type="ARBA" id="ARBA00023010"/>
    </source>
</evidence>
<dbReference type="PANTHER" id="PTHR31431">
    <property type="entry name" value="NUCLEOPORIN NUP188 HOMOLOG"/>
    <property type="match status" value="1"/>
</dbReference>
<dbReference type="InterPro" id="IPR018864">
    <property type="entry name" value="Nucleoporin_Nup188_N"/>
</dbReference>
<evidence type="ECO:0000256" key="9">
    <source>
        <dbReference type="ARBA" id="ARBA00040174"/>
    </source>
</evidence>
<comment type="caution">
    <text evidence="12">The sequence shown here is derived from an EMBL/GenBank/DDBJ whole genome shotgun (WGS) entry which is preliminary data.</text>
</comment>
<dbReference type="PANTHER" id="PTHR31431:SF1">
    <property type="entry name" value="NUCLEOPORIN NUP188"/>
    <property type="match status" value="1"/>
</dbReference>
<reference evidence="12 13" key="1">
    <citation type="journal article" date="2019" name="Fungal Biol. Biotechnol.">
        <title>Draft genome sequence of fastidious pathogen Ceratobasidium theobromae, which causes vascular-streak dieback in Theobroma cacao.</title>
        <authorList>
            <person name="Ali S.S."/>
            <person name="Asman A."/>
            <person name="Shao J."/>
            <person name="Firmansyah A.P."/>
            <person name="Susilo A.W."/>
            <person name="Rosmana A."/>
            <person name="McMahon P."/>
            <person name="Junaid M."/>
            <person name="Guest D."/>
            <person name="Kheng T.Y."/>
            <person name="Meinhardt L.W."/>
            <person name="Bailey B.A."/>
        </authorList>
    </citation>
    <scope>NUCLEOTIDE SEQUENCE [LARGE SCALE GENOMIC DNA]</scope>
    <source>
        <strain evidence="12 13">CT2</strain>
    </source>
</reference>
<keyword evidence="13" id="KW-1185">Reference proteome</keyword>
<name>A0A5N5QW60_9AGAM</name>
<evidence type="ECO:0000256" key="6">
    <source>
        <dbReference type="ARBA" id="ARBA00023132"/>
    </source>
</evidence>
<evidence type="ECO:0000256" key="8">
    <source>
        <dbReference type="ARBA" id="ARBA00038387"/>
    </source>
</evidence>
<proteinExistence type="inferred from homology"/>
<keyword evidence="5" id="KW-0811">Translocation</keyword>
<dbReference type="GO" id="GO:0006606">
    <property type="term" value="P:protein import into nucleus"/>
    <property type="evidence" value="ECO:0007669"/>
    <property type="project" value="TreeGrafter"/>
</dbReference>
<keyword evidence="4" id="KW-0653">Protein transport</keyword>
<dbReference type="InterPro" id="IPR044840">
    <property type="entry name" value="Nup188"/>
</dbReference>
<dbReference type="Pfam" id="PF21093">
    <property type="entry name" value="Nup188_N-subdom_III"/>
    <property type="match status" value="1"/>
</dbReference>
<evidence type="ECO:0000259" key="11">
    <source>
        <dbReference type="Pfam" id="PF21093"/>
    </source>
</evidence>
<evidence type="ECO:0000313" key="13">
    <source>
        <dbReference type="Proteomes" id="UP000383932"/>
    </source>
</evidence>
<dbReference type="GO" id="GO:0051028">
    <property type="term" value="P:mRNA transport"/>
    <property type="evidence" value="ECO:0007669"/>
    <property type="project" value="UniProtKB-KW"/>
</dbReference>
<comment type="subcellular location">
    <subcellularLocation>
        <location evidence="1">Nucleus</location>
        <location evidence="1">Nuclear pore complex</location>
    </subcellularLocation>
</comment>
<sequence>MSSEGVASKEASSLILVSYRELHESLLASGGLKNVNNILQARLPQLRNWADPFGKPSPASKKRLESGEVKLLDGTTTRVSDEEKQESLAISARFQLDEVEALVLLRSCFAHADPSSLYSGANGNTYEAELEGALETYYFEQRHHLLRIFLSLLAASGDPDHPFHIPASDATQSLMPSYESFALDLLSELGARAHKTLLPSVTSDSQAASRWARQVTREQLCLLEVLFAVLWEINPCPPELMFKVFEVLFSLDFGQAQVNSNHLMDEEGSQLLADLESFWVLIALQILTLDNVIGRTTMHNCLLGNSATLLSLHNLIISSFRAQPRYGPLIMAWGIILSHFTMSNASEPRSGSLASFFEIIVPPAPATPLYQQCAEIALSEETGLFPYILRLLTSPALSSAASATKSSAVTTPNSFPYRLTIHYLIIGMSETLQIGYISNIDAFVLVAEELFGSGERNIAASLCHKYWTEDWVESSKRQQLLQVAALRFPVQPRPLIRLLRALSGNGTDPTSSTSGNPLREVCVRHVYHYLAQMSGFAHVIQPSELQSSAYDIRSDMVLNVRTIHLPGGTTLPARTTGQTLSMRSTGSPLAVRWSHTYSGWRVLLDILLEYVRGSRDPGPTQAVARPGHMSLKDIGMESDNLSCLISDILSLFRCVVEGNISFAQLLMENICGEADGAGDLAPPDLVQVAQIVLEDCLSFAAPATVDLATNSLGIIMSLLPVYPGRVWPYLRSTHLLFSTPLFAAERALGAYTMTTAVVELVDALHKEARVMALRHSSQRVLQNMKSDVLLRGLTFIHNEVWLAYSSWRFTHLSDRFKIGFKVAELYCAILDGPEGSTGEDLFEPLTSFLVDAFLNDATVPCVTPLVSSIANGHELLRSLNQAHRFAEANSLAQLLAAHLKLVQLIISRKSPNSSISLLEQTLFATQRKRSAIDTIALLAEDKLLPLEAVHVLTTLVSTPISMMSHLSSPQRVTDALLHMVQHPYEDLRLRVAICTFISRCVASQPVLAKLFISGEFRAPHALTGPTEPLSPPETNSRLSILPIALEITGNWELLWDSNPELLFAALEILDSIWERALEHMNSLEPIRTSAQFWEDLSSLVAKQMNSPEADVTVAHITINEHVIESDLHGIPTACYQALVKAHAVHILALDIALSPKKDGTFPLSLRAFEKKMKELKNLIHHAVQRGHMTDSADAVREFLDENIPGLSLDAYRSLRLGVPREFGDNYLIDLLKVKNSVWHYFESDAGREGRNRELLGRLCQLNIEWSLIDSRIALTRSWTRLLTAVVPWLREKPSMRVTLMDCIAAVAKLTGDTDQQGHPMESVHAERINILLALAETIGLSKLTEPDLVKQFVVFCEHIQRTIVNPLFPPLEAVKGMPGKGFHCNLIQIIYFAAVHGQQLSGPSSKLTATQRQSIISTMTSALDLVICALRANFDAARSTLSQDLDNDIQLIVSAFGQLVKPELLPNSSAWLARCQNSDIIRGSLELFVRLDLTGQVYPEQYRANHQCLYARSIFDFHTILASHRNAAERLAHESVLLAYGSNQLSPALEAGVVDVLHSDLPGERSPAHRAWCRMLGITVALIGHLSYNSHFVDLDVTSFVQLYRRQIMRTLEWSVGDPLTAPLIEEMLHVVELFRAIAEVTARNGGKTGAANILGRDFVRVAHRLLQHLGYALAHPNHVLSLLEPLTADERILLEADEAVQAESSAGIIDPIKRPVLARVGMSLFRVVWITVSAVMLFVKADNVIVKLDETEWDYSWEKLQPTVTVSMEESSSVGTIIELGRTTIDALRQLNSFKTPPAPSQGLTTPLLALPKFELKAAKFEVQTALELLLAYSTSQVVLWLHDENNGRWEREIKGTVAEDVQALLGRAVGVVGGKAAEGAGLFEVLAGFLEGKLNA</sequence>
<organism evidence="12 13">
    <name type="scientific">Ceratobasidium theobromae</name>
    <dbReference type="NCBI Taxonomy" id="1582974"/>
    <lineage>
        <taxon>Eukaryota</taxon>
        <taxon>Fungi</taxon>
        <taxon>Dikarya</taxon>
        <taxon>Basidiomycota</taxon>
        <taxon>Agaricomycotina</taxon>
        <taxon>Agaricomycetes</taxon>
        <taxon>Cantharellales</taxon>
        <taxon>Ceratobasidiaceae</taxon>
        <taxon>Ceratobasidium</taxon>
    </lineage>
</organism>
<dbReference type="EMBL" id="SSOP01000009">
    <property type="protein sequence ID" value="KAB5595407.1"/>
    <property type="molecule type" value="Genomic_DNA"/>
</dbReference>
<dbReference type="Pfam" id="PF10487">
    <property type="entry name" value="Nup188_N"/>
    <property type="match status" value="1"/>
</dbReference>
<dbReference type="GO" id="GO:0006405">
    <property type="term" value="P:RNA export from nucleus"/>
    <property type="evidence" value="ECO:0007669"/>
    <property type="project" value="TreeGrafter"/>
</dbReference>
<dbReference type="GO" id="GO:0017056">
    <property type="term" value="F:structural constituent of nuclear pore"/>
    <property type="evidence" value="ECO:0007669"/>
    <property type="project" value="InterPro"/>
</dbReference>
<protein>
    <recommendedName>
        <fullName evidence="9">Nucleoporin NUP188</fullName>
    </recommendedName>
</protein>
<accession>A0A5N5QW60</accession>
<keyword evidence="2" id="KW-0813">Transport</keyword>
<evidence type="ECO:0000256" key="4">
    <source>
        <dbReference type="ARBA" id="ARBA00022927"/>
    </source>
</evidence>
<gene>
    <name evidence="12" type="ORF">CTheo_1084</name>
</gene>
<dbReference type="GO" id="GO:0044611">
    <property type="term" value="C:nuclear pore inner ring"/>
    <property type="evidence" value="ECO:0007669"/>
    <property type="project" value="TreeGrafter"/>
</dbReference>
<dbReference type="Proteomes" id="UP000383932">
    <property type="component" value="Unassembled WGS sequence"/>
</dbReference>
<evidence type="ECO:0000313" key="12">
    <source>
        <dbReference type="EMBL" id="KAB5595407.1"/>
    </source>
</evidence>
<evidence type="ECO:0000256" key="2">
    <source>
        <dbReference type="ARBA" id="ARBA00022448"/>
    </source>
</evidence>
<dbReference type="InterPro" id="IPR048883">
    <property type="entry name" value="Nup188_N-subdom_III"/>
</dbReference>
<dbReference type="Gene3D" id="1.25.10.70">
    <property type="match status" value="1"/>
</dbReference>